<evidence type="ECO:0000256" key="1">
    <source>
        <dbReference type="SAM" id="Phobius"/>
    </source>
</evidence>
<proteinExistence type="predicted"/>
<dbReference type="NCBIfam" id="NF041770">
    <property type="entry name" value="CFI_box_CTERM"/>
    <property type="match status" value="1"/>
</dbReference>
<keyword evidence="3" id="KW-1185">Reference proteome</keyword>
<reference evidence="2 3" key="3">
    <citation type="journal article" date="2019" name="Int. J. Syst. Evol. Microbiol.">
        <title>Nitrosopumilus adriaticus sp. nov. and Nitrosopumilus piranensis sp. nov., two ammonia-oxidizing archaea from the Adriatic Sea and members of the class Nitrososphaeria.</title>
        <authorList>
            <person name="Bayer B."/>
            <person name="Vojvoda J."/>
            <person name="Reinthaler T."/>
            <person name="Reyes C."/>
            <person name="Pinto M."/>
            <person name="Herndl G.J."/>
        </authorList>
    </citation>
    <scope>NUCLEOTIDE SEQUENCE [LARGE SCALE GENOMIC DNA]</scope>
    <source>
        <strain evidence="2 3">D3C</strain>
    </source>
</reference>
<feature type="transmembrane region" description="Helical" evidence="1">
    <location>
        <begin position="244"/>
        <end position="270"/>
    </location>
</feature>
<evidence type="ECO:0000313" key="2">
    <source>
        <dbReference type="EMBL" id="AJM92072.1"/>
    </source>
</evidence>
<dbReference type="GeneID" id="41600028"/>
<keyword evidence="1" id="KW-0812">Transmembrane</keyword>
<dbReference type="RefSeq" id="WP_425338877.1">
    <property type="nucleotide sequence ID" value="NZ_CP010868.1"/>
</dbReference>
<sequence>MKITLFIPILLLLIVSPVFGQLSDKTGLLTRLDVDVSGHTFEVVTVSNFKILDHEFDKDEKRLTIFANSGLENNLGEVTIPKNLLGGNFTFYLNDVQVTQESKSNNRISFITLNFTGTGDNKIDIIGTNALIGVKEIEITLTDNEQDNSDDNAGGGCLIATATFGSELAPKVQKLRELRDNKLMQTESGKNFMNSFNHFYYSFSPQIADYQRQNPTFNELVKVGITPMLNSLSLLNYAETESEVLTIGLSLIILNTGVYFALPAIVIVGIKNLFFKHNP</sequence>
<evidence type="ECO:0000313" key="3">
    <source>
        <dbReference type="Proteomes" id="UP000032027"/>
    </source>
</evidence>
<dbReference type="AlphaFoldDB" id="A0A0C5CAA2"/>
<dbReference type="STRING" id="1582439.NPIRD3C_0860"/>
<name>A0A0C5CAA2_9ARCH</name>
<dbReference type="HOGENOM" id="CLU_1060067_0_0_2"/>
<dbReference type="EMBL" id="CP010868">
    <property type="protein sequence ID" value="AJM92072.1"/>
    <property type="molecule type" value="Genomic_DNA"/>
</dbReference>
<dbReference type="InterPro" id="IPR049886">
    <property type="entry name" value="CFI_box_CTERM_dom"/>
</dbReference>
<evidence type="ECO:0008006" key="4">
    <source>
        <dbReference type="Google" id="ProtNLM"/>
    </source>
</evidence>
<accession>A0A0C5CAA2</accession>
<protein>
    <recommendedName>
        <fullName evidence="4">Peptidylprolyl isomerase</fullName>
    </recommendedName>
</protein>
<dbReference type="PATRIC" id="fig|1582439.9.peg.884"/>
<keyword evidence="1" id="KW-0472">Membrane</keyword>
<organism evidence="2 3">
    <name type="scientific">Nitrosopumilus piranensis</name>
    <dbReference type="NCBI Taxonomy" id="1582439"/>
    <lineage>
        <taxon>Archaea</taxon>
        <taxon>Nitrososphaerota</taxon>
        <taxon>Nitrososphaeria</taxon>
        <taxon>Nitrosopumilales</taxon>
        <taxon>Nitrosopumilaceae</taxon>
        <taxon>Nitrosopumilus</taxon>
    </lineage>
</organism>
<keyword evidence="1" id="KW-1133">Transmembrane helix</keyword>
<gene>
    <name evidence="2" type="ORF">NPIRD3C_0860</name>
</gene>
<dbReference type="KEGG" id="nid:NPIRD3C_0860"/>
<reference evidence="2 3" key="2">
    <citation type="journal article" date="2016" name="ISME J.">
        <title>Physiological and genomic characterization of two novel marine thaumarchaeal strains indicates niche differentiation.</title>
        <authorList>
            <person name="Bayer B."/>
            <person name="Vojvoda J."/>
            <person name="Offre P."/>
            <person name="Alves R.J."/>
            <person name="Elisabeth N.H."/>
            <person name="Garcia J.A."/>
            <person name="Volland J.M."/>
            <person name="Srivastava A."/>
            <person name="Schleper C."/>
            <person name="Herndl G.J."/>
        </authorList>
    </citation>
    <scope>NUCLEOTIDE SEQUENCE [LARGE SCALE GENOMIC DNA]</scope>
    <source>
        <strain evidence="2 3">D3C</strain>
    </source>
</reference>
<dbReference type="Proteomes" id="UP000032027">
    <property type="component" value="Chromosome"/>
</dbReference>
<reference evidence="3" key="1">
    <citation type="submission" date="2015-02" db="EMBL/GenBank/DDBJ databases">
        <title>Characterization of two novel Thaumarchaeota isolated from the Northern Adriatic Sea.</title>
        <authorList>
            <person name="Bayer B."/>
            <person name="Vojvoda J."/>
            <person name="Offre P."/>
            <person name="Srivastava A."/>
            <person name="Elisabeth N."/>
            <person name="Garcia J.A.L."/>
            <person name="Schleper C."/>
            <person name="Herndl G.J."/>
        </authorList>
    </citation>
    <scope>NUCLEOTIDE SEQUENCE [LARGE SCALE GENOMIC DNA]</scope>
    <source>
        <strain evidence="3">D3C</strain>
    </source>
</reference>